<dbReference type="PANTHER" id="PTHR43767:SF1">
    <property type="entry name" value="NONRIBOSOMAL PEPTIDE SYNTHASE PES1 (EUROFUNG)-RELATED"/>
    <property type="match status" value="1"/>
</dbReference>
<comment type="caution">
    <text evidence="4">The sequence shown here is derived from an EMBL/GenBank/DDBJ whole genome shotgun (WGS) entry which is preliminary data.</text>
</comment>
<dbReference type="Proteomes" id="UP000734511">
    <property type="component" value="Unassembled WGS sequence"/>
</dbReference>
<dbReference type="InterPro" id="IPR045851">
    <property type="entry name" value="AMP-bd_C_sf"/>
</dbReference>
<dbReference type="InterPro" id="IPR042099">
    <property type="entry name" value="ANL_N_sf"/>
</dbReference>
<evidence type="ECO:0000313" key="5">
    <source>
        <dbReference type="Proteomes" id="UP000734511"/>
    </source>
</evidence>
<dbReference type="InterPro" id="IPR025110">
    <property type="entry name" value="AMP-bd_C"/>
</dbReference>
<dbReference type="SUPFAM" id="SSF56801">
    <property type="entry name" value="Acetyl-CoA synthetase-like"/>
    <property type="match status" value="1"/>
</dbReference>
<protein>
    <submittedName>
        <fullName evidence="4">AMP-binding protein</fullName>
    </submittedName>
</protein>
<feature type="region of interest" description="Disordered" evidence="1">
    <location>
        <begin position="165"/>
        <end position="186"/>
    </location>
</feature>
<dbReference type="InterPro" id="IPR050237">
    <property type="entry name" value="ATP-dep_AMP-bd_enzyme"/>
</dbReference>
<dbReference type="Pfam" id="PF13193">
    <property type="entry name" value="AMP-binding_C"/>
    <property type="match status" value="1"/>
</dbReference>
<keyword evidence="5" id="KW-1185">Reference proteome</keyword>
<dbReference type="InterPro" id="IPR020845">
    <property type="entry name" value="AMP-binding_CS"/>
</dbReference>
<dbReference type="EMBL" id="JAATEJ010000005">
    <property type="protein sequence ID" value="NJP43477.1"/>
    <property type="molecule type" value="Genomic_DNA"/>
</dbReference>
<proteinExistence type="predicted"/>
<evidence type="ECO:0000259" key="2">
    <source>
        <dbReference type="Pfam" id="PF00501"/>
    </source>
</evidence>
<dbReference type="PROSITE" id="PS00455">
    <property type="entry name" value="AMP_BINDING"/>
    <property type="match status" value="1"/>
</dbReference>
<dbReference type="RefSeq" id="WP_167982358.1">
    <property type="nucleotide sequence ID" value="NZ_JAATEJ010000005.1"/>
</dbReference>
<organism evidence="4 5">
    <name type="scientific">Actinacidiphila epipremni</name>
    <dbReference type="NCBI Taxonomy" id="2053013"/>
    <lineage>
        <taxon>Bacteria</taxon>
        <taxon>Bacillati</taxon>
        <taxon>Actinomycetota</taxon>
        <taxon>Actinomycetes</taxon>
        <taxon>Kitasatosporales</taxon>
        <taxon>Streptomycetaceae</taxon>
        <taxon>Actinacidiphila</taxon>
    </lineage>
</organism>
<evidence type="ECO:0000259" key="3">
    <source>
        <dbReference type="Pfam" id="PF13193"/>
    </source>
</evidence>
<dbReference type="PANTHER" id="PTHR43767">
    <property type="entry name" value="LONG-CHAIN-FATTY-ACID--COA LIGASE"/>
    <property type="match status" value="1"/>
</dbReference>
<dbReference type="Gene3D" id="3.40.50.12780">
    <property type="entry name" value="N-terminal domain of ligase-like"/>
    <property type="match status" value="1"/>
</dbReference>
<evidence type="ECO:0000256" key="1">
    <source>
        <dbReference type="SAM" id="MobiDB-lite"/>
    </source>
</evidence>
<name>A0ABX0ZKY0_9ACTN</name>
<feature type="domain" description="AMP-dependent synthetase/ligase" evidence="2">
    <location>
        <begin position="17"/>
        <end position="402"/>
    </location>
</feature>
<gene>
    <name evidence="4" type="ORF">HCN08_08705</name>
</gene>
<evidence type="ECO:0000313" key="4">
    <source>
        <dbReference type="EMBL" id="NJP43477.1"/>
    </source>
</evidence>
<accession>A0ABX0ZKY0</accession>
<sequence length="559" mass="58981">MNAMEFRTDSIDAALRGHARRHPLRPALIASGQPGRPGQRITYQQLDTAADRLADRLDRLGLGPGDRIVVQLPNSLEFILLIVGLLRMRAIAVLALPGHRKSEIDHLFRLSGAVGYAVSRQPYGSDSGALTDAVRASHPTLRHVLTADTDRAGDRDLDDLFRTLDGAPLPGAGPQRAGGSSYRPSAPAAPSDLALLLLSGGTTGTPKLIPRTHGDYAYNVLASAEVCGLGQDSVYLAALPAAHNFTLGCPGVLGTLATGGTVVLAADADPGRAFRLIERERVTTTALTPPLLKLWLAEAAWSGHDLSSLRTLQVGGARLSRADAARVGPELGCRLQQVFGMAEGLLCFTRDDDPDDLVLSTQGRPLSAADEIRVVDDEERDLPLGAVGQLLTRGPYTVRGYYGAPEQNAGAFTADGWFRTGDLVRATRTGHLVVEGRIKDVVNRGGEKIPAAEVEDHLAAHPRVAHAALVGIPDPLLGERTCACVVPGAGPDSAPDLRPPTLAELAGFLRERGLAAYKVPDRLEIVDELPRTGAGKVDKRRLGAEIAARIPAGAAPAPA</sequence>
<feature type="domain" description="AMP-binding enzyme C-terminal" evidence="3">
    <location>
        <begin position="453"/>
        <end position="536"/>
    </location>
</feature>
<reference evidence="4 5" key="1">
    <citation type="submission" date="2020-03" db="EMBL/GenBank/DDBJ databases">
        <title>WGS of actinomycetes isolated from Thailand.</title>
        <authorList>
            <person name="Thawai C."/>
        </authorList>
    </citation>
    <scope>NUCLEOTIDE SEQUENCE [LARGE SCALE GENOMIC DNA]</scope>
    <source>
        <strain evidence="4 5">PRB2-1</strain>
    </source>
</reference>
<feature type="compositionally biased region" description="Low complexity" evidence="1">
    <location>
        <begin position="177"/>
        <end position="186"/>
    </location>
</feature>
<dbReference type="Pfam" id="PF00501">
    <property type="entry name" value="AMP-binding"/>
    <property type="match status" value="1"/>
</dbReference>
<dbReference type="Gene3D" id="3.30.300.30">
    <property type="match status" value="1"/>
</dbReference>
<dbReference type="InterPro" id="IPR000873">
    <property type="entry name" value="AMP-dep_synth/lig_dom"/>
</dbReference>